<proteinExistence type="predicted"/>
<dbReference type="GO" id="GO:0005975">
    <property type="term" value="P:carbohydrate metabolic process"/>
    <property type="evidence" value="ECO:0007669"/>
    <property type="project" value="InterPro"/>
</dbReference>
<keyword evidence="1 2" id="KW-0732">Signal</keyword>
<accession>A0A3M7RRB4</accession>
<gene>
    <name evidence="4" type="ORF">BpHYR1_046548</name>
</gene>
<evidence type="ECO:0000313" key="5">
    <source>
        <dbReference type="Proteomes" id="UP000276133"/>
    </source>
</evidence>
<evidence type="ECO:0000256" key="1">
    <source>
        <dbReference type="ARBA" id="ARBA00022729"/>
    </source>
</evidence>
<dbReference type="STRING" id="10195.A0A3M7RRB4"/>
<feature type="signal peptide" evidence="2">
    <location>
        <begin position="1"/>
        <end position="15"/>
    </location>
</feature>
<dbReference type="GO" id="GO:0030248">
    <property type="term" value="F:cellulose binding"/>
    <property type="evidence" value="ECO:0007669"/>
    <property type="project" value="InterPro"/>
</dbReference>
<evidence type="ECO:0000259" key="3">
    <source>
        <dbReference type="PROSITE" id="PS51164"/>
    </source>
</evidence>
<dbReference type="OrthoDB" id="64893at2759"/>
<keyword evidence="5" id="KW-1185">Reference proteome</keyword>
<dbReference type="EMBL" id="REGN01002804">
    <property type="protein sequence ID" value="RNA26094.1"/>
    <property type="molecule type" value="Genomic_DNA"/>
</dbReference>
<dbReference type="PROSITE" id="PS51164">
    <property type="entry name" value="CBM1_2"/>
    <property type="match status" value="2"/>
</dbReference>
<dbReference type="GO" id="GO:0005576">
    <property type="term" value="C:extracellular region"/>
    <property type="evidence" value="ECO:0007669"/>
    <property type="project" value="InterPro"/>
</dbReference>
<reference evidence="4 5" key="1">
    <citation type="journal article" date="2018" name="Sci. Rep.">
        <title>Genomic signatures of local adaptation to the degree of environmental predictability in rotifers.</title>
        <authorList>
            <person name="Franch-Gras L."/>
            <person name="Hahn C."/>
            <person name="Garcia-Roger E.M."/>
            <person name="Carmona M.J."/>
            <person name="Serra M."/>
            <person name="Gomez A."/>
        </authorList>
    </citation>
    <scope>NUCLEOTIDE SEQUENCE [LARGE SCALE GENOMIC DNA]</scope>
    <source>
        <strain evidence="4">HYR1</strain>
    </source>
</reference>
<feature type="domain" description="CBM1" evidence="3">
    <location>
        <begin position="288"/>
        <end position="324"/>
    </location>
</feature>
<name>A0A3M7RRB4_BRAPC</name>
<dbReference type="SUPFAM" id="SSF57180">
    <property type="entry name" value="Cellulose-binding domain"/>
    <property type="match status" value="2"/>
</dbReference>
<comment type="caution">
    <text evidence="4">The sequence shown here is derived from an EMBL/GenBank/DDBJ whole genome shotgun (WGS) entry which is preliminary data.</text>
</comment>
<evidence type="ECO:0000256" key="2">
    <source>
        <dbReference type="SAM" id="SignalP"/>
    </source>
</evidence>
<dbReference type="Proteomes" id="UP000276133">
    <property type="component" value="Unassembled WGS sequence"/>
</dbReference>
<dbReference type="SMART" id="SM00236">
    <property type="entry name" value="fCBD"/>
    <property type="match status" value="2"/>
</dbReference>
<feature type="domain" description="CBM1" evidence="3">
    <location>
        <begin position="233"/>
        <end position="269"/>
    </location>
</feature>
<evidence type="ECO:0000313" key="4">
    <source>
        <dbReference type="EMBL" id="RNA26094.1"/>
    </source>
</evidence>
<sequence length="327" mass="37033">MIKLILLIFFLIAWASLIESHGRLMDPPARSTAWREDSSRFPAYYNDMEMFCGGKPAQWNENGGKCSICGENWSKSKRFEKGGDLYRGHIVRNYQMNSKIPVTVELTTNHRGWFEFRLCNVDTMPNGEADHDCLNKILLADENGNTRFNTPSQTEGWQGFFNKELVIPKNFKCNHCVLQWKWNVGNSHGYDFDTGEYCLGCGAQEQFYGCSDIRIIDGIFISTSAPTVKPQTAQGALWTQCGGLTWTGSSQCQSGLKCEYVNEWHSQCVQEDSYSDNKQPEVQQSNQIGGDIWNQCGGQSWSGSTKCKDGLKCIYVDIWYSQCLPSN</sequence>
<organism evidence="4 5">
    <name type="scientific">Brachionus plicatilis</name>
    <name type="common">Marine rotifer</name>
    <name type="synonym">Brachionus muelleri</name>
    <dbReference type="NCBI Taxonomy" id="10195"/>
    <lineage>
        <taxon>Eukaryota</taxon>
        <taxon>Metazoa</taxon>
        <taxon>Spiralia</taxon>
        <taxon>Gnathifera</taxon>
        <taxon>Rotifera</taxon>
        <taxon>Eurotatoria</taxon>
        <taxon>Monogononta</taxon>
        <taxon>Pseudotrocha</taxon>
        <taxon>Ploima</taxon>
        <taxon>Brachionidae</taxon>
        <taxon>Brachionus</taxon>
    </lineage>
</organism>
<feature type="chain" id="PRO_5018320378" evidence="2">
    <location>
        <begin position="16"/>
        <end position="327"/>
    </location>
</feature>
<dbReference type="InterPro" id="IPR000254">
    <property type="entry name" value="CBD"/>
</dbReference>
<dbReference type="AlphaFoldDB" id="A0A3M7RRB4"/>
<protein>
    <submittedName>
        <fullName evidence="4">Cell wall integrity and stress response component 4-like</fullName>
    </submittedName>
</protein>
<dbReference type="Pfam" id="PF00734">
    <property type="entry name" value="CBM_1"/>
    <property type="match status" value="2"/>
</dbReference>
<dbReference type="InterPro" id="IPR035971">
    <property type="entry name" value="CBD_sf"/>
</dbReference>
<dbReference type="InterPro" id="IPR004302">
    <property type="entry name" value="Cellulose/chitin-bd_N"/>
</dbReference>
<dbReference type="Pfam" id="PF03067">
    <property type="entry name" value="LPMO_10"/>
    <property type="match status" value="1"/>
</dbReference>